<organism evidence="1 2">
    <name type="scientific">Fusarium oxysporum f. sp. conglutinans</name>
    <dbReference type="NCBI Taxonomy" id="100902"/>
    <lineage>
        <taxon>Eukaryota</taxon>
        <taxon>Fungi</taxon>
        <taxon>Dikarya</taxon>
        <taxon>Ascomycota</taxon>
        <taxon>Pezizomycotina</taxon>
        <taxon>Sordariomycetes</taxon>
        <taxon>Hypocreomycetidae</taxon>
        <taxon>Hypocreales</taxon>
        <taxon>Nectriaceae</taxon>
        <taxon>Fusarium</taxon>
        <taxon>Fusarium oxysporum species complex</taxon>
    </lineage>
</organism>
<dbReference type="EMBL" id="JACDXP010000002">
    <property type="protein sequence ID" value="KAF6527826.1"/>
    <property type="molecule type" value="Genomic_DNA"/>
</dbReference>
<proteinExistence type="predicted"/>
<protein>
    <submittedName>
        <fullName evidence="1">Uncharacterized protein</fullName>
    </submittedName>
</protein>
<comment type="caution">
    <text evidence="1">The sequence shown here is derived from an EMBL/GenBank/DDBJ whole genome shotgun (WGS) entry which is preliminary data.</text>
</comment>
<evidence type="ECO:0000313" key="2">
    <source>
        <dbReference type="Proteomes" id="UP000593570"/>
    </source>
</evidence>
<evidence type="ECO:0000313" key="1">
    <source>
        <dbReference type="EMBL" id="KAF6527826.1"/>
    </source>
</evidence>
<dbReference type="AlphaFoldDB" id="A0A8H6H1Y0"/>
<reference evidence="1 2" key="1">
    <citation type="journal article" date="2020" name="bioRxiv">
        <title>A chromosome-scale genome assembly for the Fusarium oxysporum strain Fo5176 to establish a model Arabidopsis-fungal pathosystem.</title>
        <authorList>
            <person name="Fokkens L."/>
            <person name="Guo L."/>
            <person name="Dora S."/>
            <person name="Wang B."/>
            <person name="Ye K."/>
            <person name="Sanchez-Rodriguez C."/>
            <person name="Croll D."/>
        </authorList>
    </citation>
    <scope>NUCLEOTIDE SEQUENCE [LARGE SCALE GENOMIC DNA]</scope>
    <source>
        <strain evidence="1 2">Fo5176</strain>
    </source>
</reference>
<gene>
    <name evidence="1" type="ORF">HZS61_008128</name>
</gene>
<accession>A0A8H6H1Y0</accession>
<dbReference type="Proteomes" id="UP000593570">
    <property type="component" value="Unassembled WGS sequence"/>
</dbReference>
<sequence length="227" mass="25267">MMPETHGHIQEPDNLNILHLLPPPTPPLEPMIPEEMPPYDGETLEAASPFPEPLGDDMEDIDSIAVADDAETSSHTDTVHKGRVERLGRQLADQLIRFRGCCMDCHRSAKVQHDQDSREHISLATYIETTEGLCPDVLGSTRIATPEDDLSRKISTSSRRQIYCGVRSGDQAPHICLSQDEQTTHVAEAHFDVDSVTRFPNSLAVAKQGIRWFPTQMPVSDLQSDLH</sequence>
<name>A0A8H6H1Y0_FUSOX</name>